<reference evidence="1 2" key="1">
    <citation type="submission" date="2014-09" db="EMBL/GenBank/DDBJ databases">
        <title>Draft genome of Bradyrhizobium japonicum Is-34.</title>
        <authorList>
            <person name="Tsurumaru H."/>
            <person name="Yamakawa T."/>
            <person name="Hashimoto S."/>
            <person name="Okizaki K."/>
            <person name="Kanesaki Y."/>
            <person name="Yoshikawa H."/>
            <person name="Yajima S."/>
        </authorList>
    </citation>
    <scope>NUCLEOTIDE SEQUENCE [LARGE SCALE GENOMIC DNA]</scope>
    <source>
        <strain evidence="1 2">Is-34</strain>
    </source>
</reference>
<sequence>MNIFSATFRTLKNVMGGFSIREMNTLANYGYTKMSLRLKQNDAGEYFVVLAELSAGNSQFVSLTTEEFGQFADAVFAMRDALRERTGTATA</sequence>
<proteinExistence type="predicted"/>
<name>A0A0A3XSV9_BRAJP</name>
<protein>
    <submittedName>
        <fullName evidence="1">Uncharacterized protein</fullName>
    </submittedName>
</protein>
<organism evidence="1 2">
    <name type="scientific">Bradyrhizobium japonicum</name>
    <dbReference type="NCBI Taxonomy" id="375"/>
    <lineage>
        <taxon>Bacteria</taxon>
        <taxon>Pseudomonadati</taxon>
        <taxon>Pseudomonadota</taxon>
        <taxon>Alphaproteobacteria</taxon>
        <taxon>Hyphomicrobiales</taxon>
        <taxon>Nitrobacteraceae</taxon>
        <taxon>Bradyrhizobium</taxon>
    </lineage>
</organism>
<evidence type="ECO:0000313" key="1">
    <source>
        <dbReference type="EMBL" id="KGT76256.1"/>
    </source>
</evidence>
<gene>
    <name evidence="1" type="ORF">MA20_25955</name>
</gene>
<dbReference type="Proteomes" id="UP000030377">
    <property type="component" value="Unassembled WGS sequence"/>
</dbReference>
<dbReference type="EMBL" id="JRPN01000020">
    <property type="protein sequence ID" value="KGT76256.1"/>
    <property type="molecule type" value="Genomic_DNA"/>
</dbReference>
<evidence type="ECO:0000313" key="2">
    <source>
        <dbReference type="Proteomes" id="UP000030377"/>
    </source>
</evidence>
<accession>A0A0A3XSV9</accession>
<dbReference type="AlphaFoldDB" id="A0A0A3XSV9"/>
<comment type="caution">
    <text evidence="1">The sequence shown here is derived from an EMBL/GenBank/DDBJ whole genome shotgun (WGS) entry which is preliminary data.</text>
</comment>